<feature type="compositionally biased region" description="Polar residues" evidence="1">
    <location>
        <begin position="191"/>
        <end position="214"/>
    </location>
</feature>
<sequence>MPATDKRERRPPARGEDEGYVSAVNKRRKKQVFNDDDDDDGDRSRSPLRRRSQKAASRRQTEIELEDVEDDSDESGEDDDDEEEEEEGDEEDGEEGSEAEDGEGSAVKGSRLADKLPSLEEIMEEAREKGQQREDARQAGGRHSEKQQKKRKGTKSGNFAAIQAPPGGMMRLLPMIQAMVTQAMQGALQGGSPSSVATSHAPRNTSGATNKYNTPKTLKTIGMAVHAVFENGSLEGGFYTTVDPIAKMARVLLKVPEDDYDWTVGWVANHGELWQAAATKQMQQRSEVVKKVKHRLHLVYNIRKPKSDYNGFLADIAPLQGTGFRVRNGDPLGDVRLKKVIGHVFLANWNERVDELHVFIQQAAIVVAVIDMVIGNPQENRAPSDRLPNDGSMALHYEACIKTLQAEVDEFAGGAEYPFIRAPEPSLFMNGEDKFAAPPNVAQTNSYASSGSVRTPLASQPVNVGQSVAGTNIPGVPSCPAPAQFDPQAVARAVAMLMSGAGGNMNQPSL</sequence>
<accession>A0A1Y1I6G8</accession>
<proteinExistence type="predicted"/>
<feature type="region of interest" description="Disordered" evidence="1">
    <location>
        <begin position="188"/>
        <end position="214"/>
    </location>
</feature>
<dbReference type="AlphaFoldDB" id="A0A1Y1I6G8"/>
<name>A0A1Y1I6G8_KLENI</name>
<gene>
    <name evidence="2" type="ORF">KFL_002960090</name>
</gene>
<organism evidence="2 3">
    <name type="scientific">Klebsormidium nitens</name>
    <name type="common">Green alga</name>
    <name type="synonym">Ulothrix nitens</name>
    <dbReference type="NCBI Taxonomy" id="105231"/>
    <lineage>
        <taxon>Eukaryota</taxon>
        <taxon>Viridiplantae</taxon>
        <taxon>Streptophyta</taxon>
        <taxon>Klebsormidiophyceae</taxon>
        <taxon>Klebsormidiales</taxon>
        <taxon>Klebsormidiaceae</taxon>
        <taxon>Klebsormidium</taxon>
    </lineage>
</organism>
<feature type="compositionally biased region" description="Basic and acidic residues" evidence="1">
    <location>
        <begin position="111"/>
        <end position="147"/>
    </location>
</feature>
<feature type="compositionally biased region" description="Basic residues" evidence="1">
    <location>
        <begin position="46"/>
        <end position="57"/>
    </location>
</feature>
<reference evidence="2 3" key="1">
    <citation type="journal article" date="2014" name="Nat. Commun.">
        <title>Klebsormidium flaccidum genome reveals primary factors for plant terrestrial adaptation.</title>
        <authorList>
            <person name="Hori K."/>
            <person name="Maruyama F."/>
            <person name="Fujisawa T."/>
            <person name="Togashi T."/>
            <person name="Yamamoto N."/>
            <person name="Seo M."/>
            <person name="Sato S."/>
            <person name="Yamada T."/>
            <person name="Mori H."/>
            <person name="Tajima N."/>
            <person name="Moriyama T."/>
            <person name="Ikeuchi M."/>
            <person name="Watanabe M."/>
            <person name="Wada H."/>
            <person name="Kobayashi K."/>
            <person name="Saito M."/>
            <person name="Masuda T."/>
            <person name="Sasaki-Sekimoto Y."/>
            <person name="Mashiguchi K."/>
            <person name="Awai K."/>
            <person name="Shimojima M."/>
            <person name="Masuda S."/>
            <person name="Iwai M."/>
            <person name="Nobusawa T."/>
            <person name="Narise T."/>
            <person name="Kondo S."/>
            <person name="Saito H."/>
            <person name="Sato R."/>
            <person name="Murakawa M."/>
            <person name="Ihara Y."/>
            <person name="Oshima-Yamada Y."/>
            <person name="Ohtaka K."/>
            <person name="Satoh M."/>
            <person name="Sonobe K."/>
            <person name="Ishii M."/>
            <person name="Ohtani R."/>
            <person name="Kanamori-Sato M."/>
            <person name="Honoki R."/>
            <person name="Miyazaki D."/>
            <person name="Mochizuki H."/>
            <person name="Umetsu J."/>
            <person name="Higashi K."/>
            <person name="Shibata D."/>
            <person name="Kamiya Y."/>
            <person name="Sato N."/>
            <person name="Nakamura Y."/>
            <person name="Tabata S."/>
            <person name="Ida S."/>
            <person name="Kurokawa K."/>
            <person name="Ohta H."/>
        </authorList>
    </citation>
    <scope>NUCLEOTIDE SEQUENCE [LARGE SCALE GENOMIC DNA]</scope>
    <source>
        <strain evidence="2 3">NIES-2285</strain>
    </source>
</reference>
<feature type="region of interest" description="Disordered" evidence="1">
    <location>
        <begin position="1"/>
        <end position="165"/>
    </location>
</feature>
<keyword evidence="3" id="KW-1185">Reference proteome</keyword>
<feature type="compositionally biased region" description="Basic and acidic residues" evidence="1">
    <location>
        <begin position="1"/>
        <end position="17"/>
    </location>
</feature>
<feature type="compositionally biased region" description="Acidic residues" evidence="1">
    <location>
        <begin position="63"/>
        <end position="103"/>
    </location>
</feature>
<evidence type="ECO:0000256" key="1">
    <source>
        <dbReference type="SAM" id="MobiDB-lite"/>
    </source>
</evidence>
<dbReference type="Proteomes" id="UP000054558">
    <property type="component" value="Unassembled WGS sequence"/>
</dbReference>
<evidence type="ECO:0000313" key="3">
    <source>
        <dbReference type="Proteomes" id="UP000054558"/>
    </source>
</evidence>
<evidence type="ECO:0000313" key="2">
    <source>
        <dbReference type="EMBL" id="GAQ86554.1"/>
    </source>
</evidence>
<protein>
    <submittedName>
        <fullName evidence="2">Uncharacterized protein</fullName>
    </submittedName>
</protein>
<dbReference type="EMBL" id="DF237245">
    <property type="protein sequence ID" value="GAQ86554.1"/>
    <property type="molecule type" value="Genomic_DNA"/>
</dbReference>